<evidence type="ECO:0000256" key="1">
    <source>
        <dbReference type="SAM" id="MobiDB-lite"/>
    </source>
</evidence>
<dbReference type="OrthoDB" id="249710at2759"/>
<name>A0A422MPX7_TRYRA</name>
<evidence type="ECO:0000313" key="3">
    <source>
        <dbReference type="Proteomes" id="UP000283634"/>
    </source>
</evidence>
<organism evidence="2 3">
    <name type="scientific">Trypanosoma rangeli</name>
    <dbReference type="NCBI Taxonomy" id="5698"/>
    <lineage>
        <taxon>Eukaryota</taxon>
        <taxon>Discoba</taxon>
        <taxon>Euglenozoa</taxon>
        <taxon>Kinetoplastea</taxon>
        <taxon>Metakinetoplastina</taxon>
        <taxon>Trypanosomatida</taxon>
        <taxon>Trypanosomatidae</taxon>
        <taxon>Trypanosoma</taxon>
        <taxon>Herpetosoma</taxon>
    </lineage>
</organism>
<comment type="caution">
    <text evidence="2">The sequence shown here is derived from an EMBL/GenBank/DDBJ whole genome shotgun (WGS) entry which is preliminary data.</text>
</comment>
<reference evidence="2 3" key="1">
    <citation type="journal article" date="2018" name="BMC Genomics">
        <title>Genomic comparison of Trypanosoma conorhini and Trypanosoma rangeli to Trypanosoma cruzi strains of high and low virulence.</title>
        <authorList>
            <person name="Bradwell K.R."/>
            <person name="Koparde V.N."/>
            <person name="Matveyev A.V."/>
            <person name="Serrano M.G."/>
            <person name="Alves J.M."/>
            <person name="Parikh H."/>
            <person name="Huang B."/>
            <person name="Lee V."/>
            <person name="Espinosa-Alvarez O."/>
            <person name="Ortiz P.A."/>
            <person name="Costa-Martins A.G."/>
            <person name="Teixeira M.M."/>
            <person name="Buck G.A."/>
        </authorList>
    </citation>
    <scope>NUCLEOTIDE SEQUENCE [LARGE SCALE GENOMIC DNA]</scope>
    <source>
        <strain evidence="2 3">AM80</strain>
    </source>
</reference>
<evidence type="ECO:0000313" key="2">
    <source>
        <dbReference type="EMBL" id="RNE95252.1"/>
    </source>
</evidence>
<dbReference type="RefSeq" id="XP_029233195.1">
    <property type="nucleotide sequence ID" value="XM_029386949.1"/>
</dbReference>
<dbReference type="OMA" id="DRALCVY"/>
<dbReference type="VEuPathDB" id="TriTrypDB:TRSC58_05236"/>
<protein>
    <submittedName>
        <fullName evidence="2">Uncharacterized protein</fullName>
    </submittedName>
</protein>
<dbReference type="AlphaFoldDB" id="A0A422MPX7"/>
<sequence length="320" mass="34064">MEMLQFSPHPAVFPSPLLYVADTIGNVYAAKLPAASVMAISDEPPKKRPRLQTDVNSSFWITIAPATTSESGVTPGAPGWCGLVPLSSRQLVCCREFFFDLRLMDVQVGAVVRQYGTLHPPTGITACSGIPHSAVVAEGPVATLYDVRCPGAALTLKTDTKREISLVTSRLTSPVSYVADVCHTCNEYEVATAIGRSLCVHDVRKWSRVSVSTNVLKYEIGSIATFASGKAVVVAGIDAEVRIVPLHKSPPAAAAPAKAKGNGHPHSEEALEEESSPMSFRNRLDSAVCCRNTWNGGWVESLDGVSATGVSADHEVFVAF</sequence>
<dbReference type="EMBL" id="MKGL01000905">
    <property type="protein sequence ID" value="RNE95252.1"/>
    <property type="molecule type" value="Genomic_DNA"/>
</dbReference>
<accession>A0A422MPX7</accession>
<dbReference type="GeneID" id="40334254"/>
<proteinExistence type="predicted"/>
<keyword evidence="3" id="KW-1185">Reference proteome</keyword>
<feature type="region of interest" description="Disordered" evidence="1">
    <location>
        <begin position="252"/>
        <end position="278"/>
    </location>
</feature>
<dbReference type="Proteomes" id="UP000283634">
    <property type="component" value="Unassembled WGS sequence"/>
</dbReference>
<gene>
    <name evidence="2" type="ORF">TraAM80_10321</name>
</gene>